<accession>A0A6A6IF61</accession>
<dbReference type="GeneID" id="54582288"/>
<dbReference type="EMBL" id="ML987195">
    <property type="protein sequence ID" value="KAF2248837.1"/>
    <property type="molecule type" value="Genomic_DNA"/>
</dbReference>
<keyword evidence="2" id="KW-1185">Reference proteome</keyword>
<evidence type="ECO:0000313" key="1">
    <source>
        <dbReference type="EMBL" id="KAF2248837.1"/>
    </source>
</evidence>
<dbReference type="AlphaFoldDB" id="A0A6A6IF61"/>
<dbReference type="Proteomes" id="UP000800094">
    <property type="component" value="Unassembled WGS sequence"/>
</dbReference>
<organism evidence="1 2">
    <name type="scientific">Trematosphaeria pertusa</name>
    <dbReference type="NCBI Taxonomy" id="390896"/>
    <lineage>
        <taxon>Eukaryota</taxon>
        <taxon>Fungi</taxon>
        <taxon>Dikarya</taxon>
        <taxon>Ascomycota</taxon>
        <taxon>Pezizomycotina</taxon>
        <taxon>Dothideomycetes</taxon>
        <taxon>Pleosporomycetidae</taxon>
        <taxon>Pleosporales</taxon>
        <taxon>Massarineae</taxon>
        <taxon>Trematosphaeriaceae</taxon>
        <taxon>Trematosphaeria</taxon>
    </lineage>
</organism>
<reference evidence="1" key="1">
    <citation type="journal article" date="2020" name="Stud. Mycol.">
        <title>101 Dothideomycetes genomes: a test case for predicting lifestyles and emergence of pathogens.</title>
        <authorList>
            <person name="Haridas S."/>
            <person name="Albert R."/>
            <person name="Binder M."/>
            <person name="Bloem J."/>
            <person name="Labutti K."/>
            <person name="Salamov A."/>
            <person name="Andreopoulos B."/>
            <person name="Baker S."/>
            <person name="Barry K."/>
            <person name="Bills G."/>
            <person name="Bluhm B."/>
            <person name="Cannon C."/>
            <person name="Castanera R."/>
            <person name="Culley D."/>
            <person name="Daum C."/>
            <person name="Ezra D."/>
            <person name="Gonzalez J."/>
            <person name="Henrissat B."/>
            <person name="Kuo A."/>
            <person name="Liang C."/>
            <person name="Lipzen A."/>
            <person name="Lutzoni F."/>
            <person name="Magnuson J."/>
            <person name="Mondo S."/>
            <person name="Nolan M."/>
            <person name="Ohm R."/>
            <person name="Pangilinan J."/>
            <person name="Park H.-J."/>
            <person name="Ramirez L."/>
            <person name="Alfaro M."/>
            <person name="Sun H."/>
            <person name="Tritt A."/>
            <person name="Yoshinaga Y."/>
            <person name="Zwiers L.-H."/>
            <person name="Turgeon B."/>
            <person name="Goodwin S."/>
            <person name="Spatafora J."/>
            <person name="Crous P."/>
            <person name="Grigoriev I."/>
        </authorList>
    </citation>
    <scope>NUCLEOTIDE SEQUENCE</scope>
    <source>
        <strain evidence="1">CBS 122368</strain>
    </source>
</reference>
<dbReference type="RefSeq" id="XP_033683841.1">
    <property type="nucleotide sequence ID" value="XM_033828958.1"/>
</dbReference>
<evidence type="ECO:0000313" key="2">
    <source>
        <dbReference type="Proteomes" id="UP000800094"/>
    </source>
</evidence>
<gene>
    <name evidence="1" type="ORF">BU26DRAFT_519045</name>
</gene>
<name>A0A6A6IF61_9PLEO</name>
<protein>
    <submittedName>
        <fullName evidence="1">Uncharacterized protein</fullName>
    </submittedName>
</protein>
<proteinExistence type="predicted"/>
<sequence>MILADRCHPGPICDRLKQRHRTDAGNMYPFVPYEPPCRHTAWRPAAPRPGNPSAS</sequence>